<organism evidence="2 3">
    <name type="scientific">Fomitopsis schrenkii</name>
    <name type="common">Brown rot fungus</name>
    <dbReference type="NCBI Taxonomy" id="2126942"/>
    <lineage>
        <taxon>Eukaryota</taxon>
        <taxon>Fungi</taxon>
        <taxon>Dikarya</taxon>
        <taxon>Basidiomycota</taxon>
        <taxon>Agaricomycotina</taxon>
        <taxon>Agaricomycetes</taxon>
        <taxon>Polyporales</taxon>
        <taxon>Fomitopsis</taxon>
    </lineage>
</organism>
<reference evidence="2 3" key="1">
    <citation type="journal article" date="2012" name="Science">
        <title>The Paleozoic origin of enzymatic lignin decomposition reconstructed from 31 fungal genomes.</title>
        <authorList>
            <person name="Floudas D."/>
            <person name="Binder M."/>
            <person name="Riley R."/>
            <person name="Barry K."/>
            <person name="Blanchette R.A."/>
            <person name="Henrissat B."/>
            <person name="Martinez A.T."/>
            <person name="Otillar R."/>
            <person name="Spatafora J.W."/>
            <person name="Yadav J.S."/>
            <person name="Aerts A."/>
            <person name="Benoit I."/>
            <person name="Boyd A."/>
            <person name="Carlson A."/>
            <person name="Copeland A."/>
            <person name="Coutinho P.M."/>
            <person name="de Vries R.P."/>
            <person name="Ferreira P."/>
            <person name="Findley K."/>
            <person name="Foster B."/>
            <person name="Gaskell J."/>
            <person name="Glotzer D."/>
            <person name="Gorecki P."/>
            <person name="Heitman J."/>
            <person name="Hesse C."/>
            <person name="Hori C."/>
            <person name="Igarashi K."/>
            <person name="Jurgens J.A."/>
            <person name="Kallen N."/>
            <person name="Kersten P."/>
            <person name="Kohler A."/>
            <person name="Kuees U."/>
            <person name="Kumar T.K.A."/>
            <person name="Kuo A."/>
            <person name="LaButti K."/>
            <person name="Larrondo L.F."/>
            <person name="Lindquist E."/>
            <person name="Ling A."/>
            <person name="Lombard V."/>
            <person name="Lucas S."/>
            <person name="Lundell T."/>
            <person name="Martin R."/>
            <person name="McLaughlin D.J."/>
            <person name="Morgenstern I."/>
            <person name="Morin E."/>
            <person name="Murat C."/>
            <person name="Nagy L.G."/>
            <person name="Nolan M."/>
            <person name="Ohm R.A."/>
            <person name="Patyshakuliyeva A."/>
            <person name="Rokas A."/>
            <person name="Ruiz-Duenas F.J."/>
            <person name="Sabat G."/>
            <person name="Salamov A."/>
            <person name="Samejima M."/>
            <person name="Schmutz J."/>
            <person name="Slot J.C."/>
            <person name="St John F."/>
            <person name="Stenlid J."/>
            <person name="Sun H."/>
            <person name="Sun S."/>
            <person name="Syed K."/>
            <person name="Tsang A."/>
            <person name="Wiebenga A."/>
            <person name="Young D."/>
            <person name="Pisabarro A."/>
            <person name="Eastwood D.C."/>
            <person name="Martin F."/>
            <person name="Cullen D."/>
            <person name="Grigoriev I.V."/>
            <person name="Hibbett D.S."/>
        </authorList>
    </citation>
    <scope>NUCLEOTIDE SEQUENCE</scope>
    <source>
        <strain evidence="3">FP-58527</strain>
    </source>
</reference>
<sequence length="310" mass="35861">MYEYPSTPRAESEPYTGCPYCTPYWENLDSLEELRPLPHDAVLAVDPGCIDWNNYYWGYDYLGGNRIERRSIVRPLPRSITDRIPLELFERILGFLQYEMEDLYNWQHLSVLACCTSLSTVLLRAEANPMDSWQGLVTAFREILYRLSSPAIRTIRVEISMQAPKDSPSVSAHPDSEFWTIDLGVVHDLMKRPLFKALQDVNIHVSLSYPTTRLTCDAVLTEEAMERRVRLILEPWDKRGILTVRGRSEPTDEELRQENAMHRRESEEEGASGEDLMNRRDVHAPGRYEIAGTPPLCSPIYIDIRARQRD</sequence>
<name>S8EBH7_FOMSC</name>
<keyword evidence="3" id="KW-1185">Reference proteome</keyword>
<dbReference type="InParanoid" id="S8EBH7"/>
<evidence type="ECO:0000256" key="1">
    <source>
        <dbReference type="SAM" id="MobiDB-lite"/>
    </source>
</evidence>
<feature type="compositionally biased region" description="Basic and acidic residues" evidence="1">
    <location>
        <begin position="247"/>
        <end position="266"/>
    </location>
</feature>
<dbReference type="STRING" id="743788.S8EBH7"/>
<dbReference type="HOGENOM" id="CLU_976708_0_0_1"/>
<feature type="region of interest" description="Disordered" evidence="1">
    <location>
        <begin position="247"/>
        <end position="287"/>
    </location>
</feature>
<dbReference type="Proteomes" id="UP000015241">
    <property type="component" value="Unassembled WGS sequence"/>
</dbReference>
<protein>
    <submittedName>
        <fullName evidence="2">Uncharacterized protein</fullName>
    </submittedName>
</protein>
<dbReference type="AlphaFoldDB" id="S8EBH7"/>
<dbReference type="EMBL" id="KE504136">
    <property type="protein sequence ID" value="EPT02287.1"/>
    <property type="molecule type" value="Genomic_DNA"/>
</dbReference>
<evidence type="ECO:0000313" key="2">
    <source>
        <dbReference type="EMBL" id="EPT02287.1"/>
    </source>
</evidence>
<proteinExistence type="predicted"/>
<feature type="compositionally biased region" description="Basic and acidic residues" evidence="1">
    <location>
        <begin position="276"/>
        <end position="286"/>
    </location>
</feature>
<gene>
    <name evidence="2" type="ORF">FOMPIDRAFT_1047984</name>
</gene>
<accession>S8EBH7</accession>
<evidence type="ECO:0000313" key="3">
    <source>
        <dbReference type="Proteomes" id="UP000015241"/>
    </source>
</evidence>